<dbReference type="AlphaFoldDB" id="A0A099NTJ6"/>
<reference evidence="1 9" key="6">
    <citation type="submission" date="2018-06" db="EMBL/GenBank/DDBJ databases">
        <title>Population genomics shows no distinction between pathogenic Candida krusei and environmental Pichia kudriavzevii: One species, four names.</title>
        <authorList>
            <person name="Douglass A.P."/>
            <person name="Offei B."/>
            <person name="Braun-Galleani S."/>
            <person name="Coughlan A.Y."/>
            <person name="Martos A."/>
            <person name="Ortiz-Merino R.A."/>
            <person name="Byrne K.P."/>
            <person name="Wolfe K.H."/>
        </authorList>
    </citation>
    <scope>NUCLEOTIDE SEQUENCE [LARGE SCALE GENOMIC DNA]</scope>
    <source>
        <strain evidence="1 9">CBS573</strain>
    </source>
</reference>
<dbReference type="Proteomes" id="UP000249293">
    <property type="component" value="Chromosome 3"/>
</dbReference>
<sequence>MSTRLLAQSVRTALRSSVFRNQLARISLPAISSVNFSTSLCRRNEAKTQLHEVITNELKFEEEDSFGLDETFKTYLENNKIEIVNTDGKVLAELVKKFNNETIHIYFDVLRITQTSYQLKQMQDQVEQSEYLDDELAEIANADINVVIVKDSVATGFDLSLSLVDQSFSVQAITNFNNVETALSDSPEASAERDLKYSGPEYSNLAEELQEAINQYLMSRGINNELAEFILAYSGVKENNEYLDWLENLKKFTA</sequence>
<evidence type="ECO:0000313" key="1">
    <source>
        <dbReference type="EMBL" id="AWU76671.1"/>
    </source>
</evidence>
<dbReference type="EMBL" id="MQVM01000054">
    <property type="protein sequence ID" value="ONH70777.1"/>
    <property type="molecule type" value="Genomic_DNA"/>
</dbReference>
<dbReference type="GO" id="GO:0005759">
    <property type="term" value="C:mitochondrial matrix"/>
    <property type="evidence" value="ECO:0007669"/>
    <property type="project" value="InterPro"/>
</dbReference>
<reference evidence="7" key="3">
    <citation type="journal article" date="2017" name="Genome Announc.">
        <title>Genome sequences of Cyberlindnera fabianii 65, Pichia kudriavzevii 129, and Saccharomyces cerevisiae 131 isolated from fermented masau fruits in Zimbabwe.</title>
        <authorList>
            <person name="van Rijswijck I.M.H."/>
            <person name="Derks M.F.L."/>
            <person name="Abee T."/>
            <person name="de Ridder D."/>
            <person name="Smid E.J."/>
        </authorList>
    </citation>
    <scope>NUCLEOTIDE SEQUENCE [LARGE SCALE GENOMIC DNA]</scope>
    <source>
        <strain evidence="7">129</strain>
    </source>
</reference>
<protein>
    <submittedName>
        <fullName evidence="3">Mitochondrial acidic protein MAM33</fullName>
    </submittedName>
</protein>
<name>A0A099NTJ6_PICKU</name>
<reference evidence="6" key="1">
    <citation type="journal article" date="2014" name="Microb. Cell Fact.">
        <title>Exploiting Issatchenkia orientalis SD108 for succinic acid production.</title>
        <authorList>
            <person name="Xiao H."/>
            <person name="Shao Z."/>
            <person name="Jiang Y."/>
            <person name="Dole S."/>
            <person name="Zhao H."/>
        </authorList>
    </citation>
    <scope>NUCLEOTIDE SEQUENCE [LARGE SCALE GENOMIC DNA]</scope>
    <source>
        <strain evidence="6">SD108</strain>
    </source>
</reference>
<dbReference type="PANTHER" id="PTHR10826:SF1">
    <property type="entry name" value="COMPLEMENT COMPONENT 1 Q SUBCOMPONENT-BINDING PROTEIN, MITOCHONDRIAL"/>
    <property type="match status" value="1"/>
</dbReference>
<evidence type="ECO:0000313" key="6">
    <source>
        <dbReference type="Proteomes" id="UP000029867"/>
    </source>
</evidence>
<evidence type="ECO:0000313" key="9">
    <source>
        <dbReference type="Proteomes" id="UP000249293"/>
    </source>
</evidence>
<evidence type="ECO:0000313" key="8">
    <source>
        <dbReference type="Proteomes" id="UP000195871"/>
    </source>
</evidence>
<dbReference type="PANTHER" id="PTHR10826">
    <property type="entry name" value="COMPLEMENT COMPONENT 1"/>
    <property type="match status" value="1"/>
</dbReference>
<dbReference type="GO" id="GO:0042256">
    <property type="term" value="P:cytosolic ribosome assembly"/>
    <property type="evidence" value="ECO:0007669"/>
    <property type="project" value="TreeGrafter"/>
</dbReference>
<reference evidence="5 8" key="5">
    <citation type="submission" date="2017-05" db="EMBL/GenBank/DDBJ databases">
        <title>The Genome Sequence of Candida krusei Ckrusei653.</title>
        <authorList>
            <person name="Cuomo C."/>
            <person name="Forche A."/>
            <person name="Young S."/>
            <person name="Abouelleil A."/>
            <person name="Cao P."/>
            <person name="Chapman S."/>
            <person name="Cusick C."/>
            <person name="Shea T."/>
            <person name="Nusbaum C."/>
            <person name="Birren B."/>
        </authorList>
    </citation>
    <scope>NUCLEOTIDE SEQUENCE [LARGE SCALE GENOMIC DNA]</scope>
    <source>
        <strain evidence="5 8">Ckrusei653</strain>
    </source>
</reference>
<evidence type="ECO:0000313" key="5">
    <source>
        <dbReference type="EMBL" id="OUT24228.1"/>
    </source>
</evidence>
<reference evidence="2" key="2">
    <citation type="submission" date="2014-08" db="EMBL/GenBank/DDBJ databases">
        <title>Exploiting Issatchenkia orientalis SD108 for Succinic Acid Production.</title>
        <authorList>
            <person name="Xiao H."/>
            <person name="Shao Z."/>
            <person name="Jiang Y."/>
            <person name="Dole S."/>
            <person name="Zhao H."/>
        </authorList>
    </citation>
    <scope>NUCLEOTIDE SEQUENCE [LARGE SCALE GENOMIC DNA]</scope>
    <source>
        <strain evidence="2">SD108</strain>
    </source>
</reference>
<dbReference type="Proteomes" id="UP000189274">
    <property type="component" value="Unassembled WGS sequence"/>
</dbReference>
<dbReference type="Proteomes" id="UP000029867">
    <property type="component" value="Unassembled WGS sequence"/>
</dbReference>
<evidence type="ECO:0000313" key="3">
    <source>
        <dbReference type="EMBL" id="ONH70458.1"/>
    </source>
</evidence>
<accession>A0A099NTJ6</accession>
<dbReference type="EMBL" id="MQVM01000108">
    <property type="protein sequence ID" value="ONH70458.1"/>
    <property type="molecule type" value="Genomic_DNA"/>
</dbReference>
<gene>
    <name evidence="4" type="ORF">BOH78_4971</name>
    <name evidence="3" type="ORF">BOH78_5200</name>
    <name evidence="1" type="ORF">C5L36_0C05970</name>
    <name evidence="5" type="ORF">CAS74_000614</name>
    <name evidence="2" type="ORF">JL09_g5618</name>
</gene>
<dbReference type="Gene3D" id="3.10.280.10">
    <property type="entry name" value="Mitochondrial glycoprotein"/>
    <property type="match status" value="1"/>
</dbReference>
<evidence type="ECO:0000313" key="4">
    <source>
        <dbReference type="EMBL" id="ONH70777.1"/>
    </source>
</evidence>
<proteinExistence type="predicted"/>
<dbReference type="HOGENOM" id="CLU_072692_0_1_1"/>
<organism evidence="2 6">
    <name type="scientific">Pichia kudriavzevii</name>
    <name type="common">Yeast</name>
    <name type="synonym">Issatchenkia orientalis</name>
    <dbReference type="NCBI Taxonomy" id="4909"/>
    <lineage>
        <taxon>Eukaryota</taxon>
        <taxon>Fungi</taxon>
        <taxon>Dikarya</taxon>
        <taxon>Ascomycota</taxon>
        <taxon>Saccharomycotina</taxon>
        <taxon>Pichiomycetes</taxon>
        <taxon>Pichiales</taxon>
        <taxon>Pichiaceae</taxon>
        <taxon>Pichia</taxon>
    </lineage>
</organism>
<dbReference type="InterPro" id="IPR003428">
    <property type="entry name" value="MAM33"/>
</dbReference>
<dbReference type="VEuPathDB" id="FungiDB:C5L36_0C05970"/>
<dbReference type="InterPro" id="IPR036561">
    <property type="entry name" value="MAM33_sf"/>
</dbReference>
<dbReference type="Proteomes" id="UP000195871">
    <property type="component" value="Unassembled WGS sequence"/>
</dbReference>
<dbReference type="EMBL" id="NHMM01000001">
    <property type="protein sequence ID" value="OUT24228.1"/>
    <property type="molecule type" value="Genomic_DNA"/>
</dbReference>
<dbReference type="EMBL" id="JQFK01000841">
    <property type="protein sequence ID" value="KGK35232.1"/>
    <property type="molecule type" value="Genomic_DNA"/>
</dbReference>
<dbReference type="Pfam" id="PF02330">
    <property type="entry name" value="MAM33"/>
    <property type="match status" value="1"/>
</dbReference>
<evidence type="ECO:0000313" key="7">
    <source>
        <dbReference type="Proteomes" id="UP000189274"/>
    </source>
</evidence>
<dbReference type="OrthoDB" id="278212at2759"/>
<keyword evidence="9" id="KW-1185">Reference proteome</keyword>
<dbReference type="SUPFAM" id="SSF54529">
    <property type="entry name" value="Mitochondrial glycoprotein MAM33-like"/>
    <property type="match status" value="1"/>
</dbReference>
<dbReference type="EMBL" id="CP028775">
    <property type="protein sequence ID" value="AWU76671.1"/>
    <property type="molecule type" value="Genomic_DNA"/>
</dbReference>
<dbReference type="STRING" id="4909.A0A099NTJ6"/>
<evidence type="ECO:0000313" key="2">
    <source>
        <dbReference type="EMBL" id="KGK35232.1"/>
    </source>
</evidence>
<dbReference type="eggNOG" id="KOG2536">
    <property type="taxonomic scope" value="Eukaryota"/>
</dbReference>
<reference evidence="3" key="4">
    <citation type="submission" date="2017-01" db="EMBL/GenBank/DDBJ databases">
        <authorList>
            <person name="Mah S.A."/>
            <person name="Swanson W.J."/>
            <person name="Moy G.W."/>
            <person name="Vacquier V.D."/>
        </authorList>
    </citation>
    <scope>NUCLEOTIDE SEQUENCE [LARGE SCALE GENOMIC DNA]</scope>
    <source>
        <strain evidence="3">129</strain>
    </source>
</reference>